<sequence length="215" mass="22071" precursor="true">MKLNPKKLVLTVCLGAVVGLAGLAGCQTSGDRSAGRYEDDKKVASRVKKDLKEEPVYKFTDVHVAAYDGVVQLSGFVNTQDQKNRASDVARHADGVREVVNSLVIKPQVAATGPAPVINNENRITSPTGAPTGRRIDAETSATHYGGNAAGATGTTTGTTSGTSGTTITPSGPPTTSAEPITPSQTKAPSESISSPSVNITTPNVNINTNAPSSQ</sequence>
<dbReference type="Pfam" id="PF04972">
    <property type="entry name" value="BON"/>
    <property type="match status" value="1"/>
</dbReference>
<name>B9XIN2_PEDPL</name>
<dbReference type="AlphaFoldDB" id="B9XIN2"/>
<dbReference type="OrthoDB" id="7360581at2"/>
<protein>
    <submittedName>
        <fullName evidence="4">Transport-associated protein</fullName>
    </submittedName>
</protein>
<evidence type="ECO:0000259" key="3">
    <source>
        <dbReference type="PROSITE" id="PS50914"/>
    </source>
</evidence>
<dbReference type="PANTHER" id="PTHR34606:SF15">
    <property type="entry name" value="BON DOMAIN-CONTAINING PROTEIN"/>
    <property type="match status" value="1"/>
</dbReference>
<organism evidence="4 5">
    <name type="scientific">Pedosphaera parvula (strain Ellin514)</name>
    <dbReference type="NCBI Taxonomy" id="320771"/>
    <lineage>
        <taxon>Bacteria</taxon>
        <taxon>Pseudomonadati</taxon>
        <taxon>Verrucomicrobiota</taxon>
        <taxon>Pedosphaerae</taxon>
        <taxon>Pedosphaerales</taxon>
        <taxon>Pedosphaeraceae</taxon>
        <taxon>Pedosphaera</taxon>
    </lineage>
</organism>
<comment type="caution">
    <text evidence="4">The sequence shown here is derived from an EMBL/GenBank/DDBJ whole genome shotgun (WGS) entry which is preliminary data.</text>
</comment>
<dbReference type="PROSITE" id="PS50914">
    <property type="entry name" value="BON"/>
    <property type="match status" value="1"/>
</dbReference>
<feature type="compositionally biased region" description="Polar residues" evidence="1">
    <location>
        <begin position="182"/>
        <end position="197"/>
    </location>
</feature>
<gene>
    <name evidence="4" type="ORF">Cflav_PD2991</name>
</gene>
<accession>B9XIN2</accession>
<dbReference type="InterPro" id="IPR007055">
    <property type="entry name" value="BON_dom"/>
</dbReference>
<dbReference type="Gene3D" id="3.30.1340.30">
    <property type="match status" value="1"/>
</dbReference>
<keyword evidence="5" id="KW-1185">Reference proteome</keyword>
<dbReference type="Proteomes" id="UP000003688">
    <property type="component" value="Unassembled WGS sequence"/>
</dbReference>
<feature type="region of interest" description="Disordered" evidence="1">
    <location>
        <begin position="116"/>
        <end position="135"/>
    </location>
</feature>
<dbReference type="EMBL" id="ABOX02000018">
    <property type="protein sequence ID" value="EEF60295.1"/>
    <property type="molecule type" value="Genomic_DNA"/>
</dbReference>
<dbReference type="STRING" id="320771.Cflav_PD2991"/>
<feature type="chain" id="PRO_5002894410" evidence="2">
    <location>
        <begin position="24"/>
        <end position="215"/>
    </location>
</feature>
<dbReference type="PROSITE" id="PS51257">
    <property type="entry name" value="PROKAR_LIPOPROTEIN"/>
    <property type="match status" value="1"/>
</dbReference>
<dbReference type="PANTHER" id="PTHR34606">
    <property type="entry name" value="BON DOMAIN-CONTAINING PROTEIN"/>
    <property type="match status" value="1"/>
</dbReference>
<reference evidence="4 5" key="1">
    <citation type="journal article" date="2011" name="J. Bacteriol.">
        <title>Genome sequence of 'Pedosphaera parvula' Ellin514, an aerobic Verrucomicrobial isolate from pasture soil.</title>
        <authorList>
            <person name="Kant R."/>
            <person name="van Passel M.W."/>
            <person name="Sangwan P."/>
            <person name="Palva A."/>
            <person name="Lucas S."/>
            <person name="Copeland A."/>
            <person name="Lapidus A."/>
            <person name="Glavina Del Rio T."/>
            <person name="Dalin E."/>
            <person name="Tice H."/>
            <person name="Bruce D."/>
            <person name="Goodwin L."/>
            <person name="Pitluck S."/>
            <person name="Chertkov O."/>
            <person name="Larimer F.W."/>
            <person name="Land M.L."/>
            <person name="Hauser L."/>
            <person name="Brettin T.S."/>
            <person name="Detter J.C."/>
            <person name="Han S."/>
            <person name="de Vos W.M."/>
            <person name="Janssen P.H."/>
            <person name="Smidt H."/>
        </authorList>
    </citation>
    <scope>NUCLEOTIDE SEQUENCE [LARGE SCALE GENOMIC DNA]</scope>
    <source>
        <strain evidence="4 5">Ellin514</strain>
    </source>
</reference>
<feature type="compositionally biased region" description="Low complexity" evidence="1">
    <location>
        <begin position="198"/>
        <end position="215"/>
    </location>
</feature>
<evidence type="ECO:0000313" key="4">
    <source>
        <dbReference type="EMBL" id="EEF60295.1"/>
    </source>
</evidence>
<feature type="compositionally biased region" description="Polar residues" evidence="1">
    <location>
        <begin position="119"/>
        <end position="129"/>
    </location>
</feature>
<dbReference type="RefSeq" id="WP_007415675.1">
    <property type="nucleotide sequence ID" value="NZ_ABOX02000018.1"/>
</dbReference>
<evidence type="ECO:0000313" key="5">
    <source>
        <dbReference type="Proteomes" id="UP000003688"/>
    </source>
</evidence>
<keyword evidence="2" id="KW-0732">Signal</keyword>
<feature type="compositionally biased region" description="Low complexity" evidence="1">
    <location>
        <begin position="146"/>
        <end position="178"/>
    </location>
</feature>
<proteinExistence type="predicted"/>
<feature type="region of interest" description="Disordered" evidence="1">
    <location>
        <begin position="144"/>
        <end position="215"/>
    </location>
</feature>
<feature type="signal peptide" evidence="2">
    <location>
        <begin position="1"/>
        <end position="23"/>
    </location>
</feature>
<evidence type="ECO:0000256" key="1">
    <source>
        <dbReference type="SAM" id="MobiDB-lite"/>
    </source>
</evidence>
<dbReference type="InterPro" id="IPR014004">
    <property type="entry name" value="Transpt-assoc_nodulatn_dom_bac"/>
</dbReference>
<evidence type="ECO:0000256" key="2">
    <source>
        <dbReference type="SAM" id="SignalP"/>
    </source>
</evidence>
<feature type="domain" description="BON" evidence="3">
    <location>
        <begin position="39"/>
        <end position="107"/>
    </location>
</feature>
<dbReference type="InterPro" id="IPR051686">
    <property type="entry name" value="Lipoprotein_DolP"/>
</dbReference>
<dbReference type="SMART" id="SM00749">
    <property type="entry name" value="BON"/>
    <property type="match status" value="1"/>
</dbReference>